<dbReference type="InterPro" id="IPR000242">
    <property type="entry name" value="PTP_cat"/>
</dbReference>
<dbReference type="PROSITE" id="PS00383">
    <property type="entry name" value="TYR_PHOSPHATASE_1"/>
    <property type="match status" value="1"/>
</dbReference>
<dbReference type="GeneID" id="39986166"/>
<dbReference type="SMART" id="SM00404">
    <property type="entry name" value="PTPc_motif"/>
    <property type="match status" value="1"/>
</dbReference>
<dbReference type="OrthoDB" id="2017893at2759"/>
<dbReference type="PROSITE" id="PS50054">
    <property type="entry name" value="TYR_PHOSPHATASE_DUAL"/>
    <property type="match status" value="1"/>
</dbReference>
<dbReference type="PRINTS" id="PR00700">
    <property type="entry name" value="PRTYPHPHTASE"/>
</dbReference>
<proteinExistence type="predicted"/>
<evidence type="ECO:0000313" key="8">
    <source>
        <dbReference type="Proteomes" id="UP000192257"/>
    </source>
</evidence>
<dbReference type="Proteomes" id="UP000192257">
    <property type="component" value="Unassembled WGS sequence"/>
</dbReference>
<keyword evidence="2" id="KW-0904">Protein phosphatase</keyword>
<dbReference type="EMBL" id="NBCO01000017">
    <property type="protein sequence ID" value="ORC88435.1"/>
    <property type="molecule type" value="Genomic_DNA"/>
</dbReference>
<dbReference type="CDD" id="cd14506">
    <property type="entry name" value="PTP_PTPDC1"/>
    <property type="match status" value="1"/>
</dbReference>
<dbReference type="SUPFAM" id="SSF52799">
    <property type="entry name" value="(Phosphotyrosine protein) phosphatases II"/>
    <property type="match status" value="1"/>
</dbReference>
<gene>
    <name evidence="7" type="ORF">TM35_000173070</name>
</gene>
<evidence type="ECO:0000313" key="7">
    <source>
        <dbReference type="EMBL" id="ORC88435.1"/>
    </source>
</evidence>
<dbReference type="InterPro" id="IPR000387">
    <property type="entry name" value="Tyr_Pase_dom"/>
</dbReference>
<reference evidence="7 8" key="1">
    <citation type="submission" date="2017-03" db="EMBL/GenBank/DDBJ databases">
        <title>An alternative strategy for trypanosome survival in the mammalian bloodstream revealed through genome and transcriptome analysis of the ubiquitous bovine parasite Trypanosoma (Megatrypanum) theileri.</title>
        <authorList>
            <person name="Kelly S."/>
            <person name="Ivens A."/>
            <person name="Mott A."/>
            <person name="O'Neill E."/>
            <person name="Emms D."/>
            <person name="Macleod O."/>
            <person name="Voorheis P."/>
            <person name="Matthews J."/>
            <person name="Matthews K."/>
            <person name="Carrington M."/>
        </authorList>
    </citation>
    <scope>NUCLEOTIDE SEQUENCE [LARGE SCALE GENOMIC DNA]</scope>
    <source>
        <strain evidence="7">Edinburgh</strain>
    </source>
</reference>
<evidence type="ECO:0000256" key="3">
    <source>
        <dbReference type="SAM" id="MobiDB-lite"/>
    </source>
</evidence>
<dbReference type="InterPro" id="IPR050561">
    <property type="entry name" value="PTP"/>
</dbReference>
<dbReference type="STRING" id="67003.A0A1X0NUR4"/>
<accession>A0A1X0NUR4</accession>
<evidence type="ECO:0000256" key="1">
    <source>
        <dbReference type="ARBA" id="ARBA00022801"/>
    </source>
</evidence>
<dbReference type="Gene3D" id="3.90.190.10">
    <property type="entry name" value="Protein tyrosine phosphatase superfamily"/>
    <property type="match status" value="1"/>
</dbReference>
<dbReference type="InterPro" id="IPR000340">
    <property type="entry name" value="Dual-sp_phosphatase_cat-dom"/>
</dbReference>
<dbReference type="GO" id="GO:0060271">
    <property type="term" value="P:cilium assembly"/>
    <property type="evidence" value="ECO:0007669"/>
    <property type="project" value="InterPro"/>
</dbReference>
<keyword evidence="8" id="KW-1185">Reference proteome</keyword>
<dbReference type="VEuPathDB" id="TriTrypDB:TM35_000173070"/>
<organism evidence="7 8">
    <name type="scientific">Trypanosoma theileri</name>
    <dbReference type="NCBI Taxonomy" id="67003"/>
    <lineage>
        <taxon>Eukaryota</taxon>
        <taxon>Discoba</taxon>
        <taxon>Euglenozoa</taxon>
        <taxon>Kinetoplastea</taxon>
        <taxon>Metakinetoplastina</taxon>
        <taxon>Trypanosomatida</taxon>
        <taxon>Trypanosomatidae</taxon>
        <taxon>Trypanosoma</taxon>
    </lineage>
</organism>
<feature type="region of interest" description="Disordered" evidence="3">
    <location>
        <begin position="1"/>
        <end position="36"/>
    </location>
</feature>
<keyword evidence="1" id="KW-0378">Hydrolase</keyword>
<evidence type="ECO:0000259" key="5">
    <source>
        <dbReference type="PROSITE" id="PS50055"/>
    </source>
</evidence>
<evidence type="ECO:0000259" key="6">
    <source>
        <dbReference type="PROSITE" id="PS50056"/>
    </source>
</evidence>
<dbReference type="InterPro" id="IPR049573">
    <property type="entry name" value="PTPDC1_PTP"/>
</dbReference>
<evidence type="ECO:0000256" key="2">
    <source>
        <dbReference type="ARBA" id="ARBA00022912"/>
    </source>
</evidence>
<dbReference type="InterPro" id="IPR029021">
    <property type="entry name" value="Prot-tyrosine_phosphatase-like"/>
</dbReference>
<feature type="domain" description="Tyrosine-protein phosphatase" evidence="4">
    <location>
        <begin position="85"/>
        <end position="255"/>
    </location>
</feature>
<dbReference type="AlphaFoldDB" id="A0A1X0NUR4"/>
<dbReference type="Pfam" id="PF00782">
    <property type="entry name" value="DSPc"/>
    <property type="match status" value="1"/>
</dbReference>
<dbReference type="PROSITE" id="PS50055">
    <property type="entry name" value="TYR_PHOSPHATASE_PTP"/>
    <property type="match status" value="1"/>
</dbReference>
<dbReference type="PROSITE" id="PS50056">
    <property type="entry name" value="TYR_PHOSPHATASE_2"/>
    <property type="match status" value="1"/>
</dbReference>
<dbReference type="PANTHER" id="PTHR23339">
    <property type="entry name" value="TYROSINE SPECIFIC PROTEIN PHOSPHATASE AND DUAL SPECIFICITY PROTEIN PHOSPHATASE"/>
    <property type="match status" value="1"/>
</dbReference>
<dbReference type="FunFam" id="3.90.190.10:FF:000111">
    <property type="entry name" value="Putative phosphatase"/>
    <property type="match status" value="1"/>
</dbReference>
<dbReference type="InterPro" id="IPR016130">
    <property type="entry name" value="Tyr_Pase_AS"/>
</dbReference>
<dbReference type="RefSeq" id="XP_028882501.1">
    <property type="nucleotide sequence ID" value="XM_029026386.1"/>
</dbReference>
<feature type="domain" description="Tyrosine-protein phosphatase" evidence="5">
    <location>
        <begin position="1"/>
        <end position="250"/>
    </location>
</feature>
<feature type="domain" description="Tyrosine specific protein phosphatases" evidence="6">
    <location>
        <begin position="173"/>
        <end position="241"/>
    </location>
</feature>
<feature type="compositionally biased region" description="Basic and acidic residues" evidence="3">
    <location>
        <begin position="13"/>
        <end position="23"/>
    </location>
</feature>
<comment type="caution">
    <text evidence="7">The sequence shown here is derived from an EMBL/GenBank/DDBJ whole genome shotgun (WGS) entry which is preliminary data.</text>
</comment>
<dbReference type="SMART" id="SM00195">
    <property type="entry name" value="DSPc"/>
    <property type="match status" value="1"/>
</dbReference>
<evidence type="ECO:0000259" key="4">
    <source>
        <dbReference type="PROSITE" id="PS50054"/>
    </source>
</evidence>
<name>A0A1X0NUR4_9TRYP</name>
<sequence length="524" mass="58837">MLGGLGDASTVPPEDRSAKDSSRHVRSTKAKSKKFKKVDESKVDGFLDRARQGIHCSFCGGVKCKHESWEAMKEKRADTAIEGLNSNWVGTDVIASQRPSTSLFLKYLLIQQFKEKQITGVFNLQEKGEHASCGPDGVYTSTGYSYNGEEDLMRHNISYYEFPWPDMTAPQQDIVLRSVQVMDFHVKNSGKVLVHCHAGLGRTGLMIACYLVYSQHMPSAEVIRLVRQERPGAIQTSRQAQFIHDFERHLWRLTQAFRVEISDAIIDVELFLQRQRLVLHGEQADYYRFVPMVIHVILCRLINLTRENASNAELALLSIASSASPGEATLSACRVSINRRRFNVNAMTDVSILSFLVCDWFRSMSTPALSVEACNAIVEIKRKAPGERESLSDEISRIMSKSVRHTLGMVVSAFYVISLPVKSSVKSYAFRCLADSFTHAHNPVKLRHSPVERELIYEFFLEWGESIKDLYFNVNSVDKQHSTIRKIATASSAVLQETSHSDLGQRALTFYPADLVAEDGGATS</sequence>
<dbReference type="InterPro" id="IPR020422">
    <property type="entry name" value="TYR_PHOSPHATASE_DUAL_dom"/>
</dbReference>
<dbReference type="GO" id="GO:0004725">
    <property type="term" value="F:protein tyrosine phosphatase activity"/>
    <property type="evidence" value="ECO:0007669"/>
    <property type="project" value="InterPro"/>
</dbReference>
<protein>
    <submittedName>
        <fullName evidence="7">Putative phosphatase</fullName>
    </submittedName>
</protein>
<dbReference type="InterPro" id="IPR003595">
    <property type="entry name" value="Tyr_Pase_cat"/>
</dbReference>
<feature type="compositionally biased region" description="Basic residues" evidence="3">
    <location>
        <begin position="24"/>
        <end position="36"/>
    </location>
</feature>